<dbReference type="InterPro" id="IPR003033">
    <property type="entry name" value="SCP2_sterol-bd_dom"/>
</dbReference>
<evidence type="ECO:0000256" key="6">
    <source>
        <dbReference type="ARBA" id="ARBA00023128"/>
    </source>
</evidence>
<dbReference type="InterPro" id="IPR036527">
    <property type="entry name" value="SCP2_sterol-bd_dom_sf"/>
</dbReference>
<dbReference type="FunFam" id="3.40.50.720:FF:000301">
    <property type="entry name" value="Hydroxysteroid dehydrogenase like 2"/>
    <property type="match status" value="1"/>
</dbReference>
<keyword evidence="5" id="KW-0560">Oxidoreductase</keyword>
<dbReference type="SUPFAM" id="SSF51735">
    <property type="entry name" value="NAD(P)-binding Rossmann-fold domains"/>
    <property type="match status" value="2"/>
</dbReference>
<evidence type="ECO:0000313" key="11">
    <source>
        <dbReference type="Proteomes" id="UP000759131"/>
    </source>
</evidence>
<keyword evidence="6" id="KW-0496">Mitochondrion</keyword>
<dbReference type="EMBL" id="CAJPIZ010012311">
    <property type="protein sequence ID" value="CAG2113628.1"/>
    <property type="molecule type" value="Genomic_DNA"/>
</dbReference>
<evidence type="ECO:0000313" key="10">
    <source>
        <dbReference type="EMBL" id="CAD7633198.1"/>
    </source>
</evidence>
<reference evidence="10" key="1">
    <citation type="submission" date="2020-11" db="EMBL/GenBank/DDBJ databases">
        <authorList>
            <person name="Tran Van P."/>
        </authorList>
    </citation>
    <scope>NUCLEOTIDE SEQUENCE</scope>
</reference>
<dbReference type="GO" id="GO:0016491">
    <property type="term" value="F:oxidoreductase activity"/>
    <property type="evidence" value="ECO:0007669"/>
    <property type="project" value="UniProtKB-KW"/>
</dbReference>
<evidence type="ECO:0000256" key="2">
    <source>
        <dbReference type="ARBA" id="ARBA00004275"/>
    </source>
</evidence>
<dbReference type="PANTHER" id="PTHR42808">
    <property type="entry name" value="HYDROXYSTEROID DEHYDROGENASE-LIKE PROTEIN 2"/>
    <property type="match status" value="1"/>
</dbReference>
<dbReference type="Gene3D" id="3.40.50.720">
    <property type="entry name" value="NAD(P)-binding Rossmann-like Domain"/>
    <property type="match status" value="2"/>
</dbReference>
<dbReference type="GO" id="GO:0005777">
    <property type="term" value="C:peroxisome"/>
    <property type="evidence" value="ECO:0007669"/>
    <property type="project" value="UniProtKB-SubCell"/>
</dbReference>
<proteinExistence type="inferred from homology"/>
<dbReference type="PANTHER" id="PTHR42808:SF3">
    <property type="entry name" value="HYDROXYSTEROID DEHYDROGENASE-LIKE PROTEIN 2"/>
    <property type="match status" value="1"/>
</dbReference>
<dbReference type="Gene3D" id="3.30.1050.10">
    <property type="entry name" value="SCP2 sterol-binding domain"/>
    <property type="match status" value="1"/>
</dbReference>
<evidence type="ECO:0000259" key="9">
    <source>
        <dbReference type="Pfam" id="PF02036"/>
    </source>
</evidence>
<dbReference type="InterPro" id="IPR036291">
    <property type="entry name" value="NAD(P)-bd_dom_sf"/>
</dbReference>
<dbReference type="EMBL" id="OC866886">
    <property type="protein sequence ID" value="CAD7633198.1"/>
    <property type="molecule type" value="Genomic_DNA"/>
</dbReference>
<dbReference type="Proteomes" id="UP000759131">
    <property type="component" value="Unassembled WGS sequence"/>
</dbReference>
<keyword evidence="11" id="KW-1185">Reference proteome</keyword>
<dbReference type="Pfam" id="PF02036">
    <property type="entry name" value="SCP2"/>
    <property type="match status" value="1"/>
</dbReference>
<dbReference type="PRINTS" id="PR00081">
    <property type="entry name" value="GDHRDH"/>
</dbReference>
<sequence>MLNTGVFAGKTVFISGGSRGIGKAIALKVAKDGANVVIAAKTVDKHPKLEGTIYSAAEEAIALKVAKDGANVVIAAKTVDKHPKLEGTIYSAAEEVEAAGGKCLPIQCDLRDEEGVKSALEKAVKHFGGLDVLVNNASAISLTSTEETSMKKYDLMHSINTRGTYMASKYAIPYLRKSSNPHILNLSPPLVMTPKWFAPHVAYTMAKYGMSMCVLGMAHEFKADGIAVNALWPRTAIWTAAMSMIGSGSPELANRCRKADILSDCAYGILSKNSKSFTGNFVIDEDFLRSEGIQDLDQYAVKPGNPLVLDFFLPEEQFNKGDNVLNIYEQQPSSSSPSNSGKTDRIFAGIKSLINDDLKKEINALMAFVISGQSWLIDANTSRPLKVEKGESKSADVTLITDDETFEKMAKGEVKPTTAFMSGKLKIKGNISVAMKAEKLFSQLKSKL</sequence>
<keyword evidence="4" id="KW-0521">NADP</keyword>
<dbReference type="CDD" id="cd09762">
    <property type="entry name" value="HSDL2_SDR_c"/>
    <property type="match status" value="1"/>
</dbReference>
<evidence type="ECO:0000256" key="3">
    <source>
        <dbReference type="ARBA" id="ARBA00006484"/>
    </source>
</evidence>
<evidence type="ECO:0000256" key="7">
    <source>
        <dbReference type="ARBA" id="ARBA00023140"/>
    </source>
</evidence>
<evidence type="ECO:0000256" key="1">
    <source>
        <dbReference type="ARBA" id="ARBA00004173"/>
    </source>
</evidence>
<evidence type="ECO:0000256" key="5">
    <source>
        <dbReference type="ARBA" id="ARBA00023002"/>
    </source>
</evidence>
<gene>
    <name evidence="10" type="ORF">OSB1V03_LOCUS13596</name>
</gene>
<feature type="domain" description="SCP2" evidence="9">
    <location>
        <begin position="355"/>
        <end position="441"/>
    </location>
</feature>
<comment type="subcellular location">
    <subcellularLocation>
        <location evidence="1">Mitochondrion</location>
    </subcellularLocation>
    <subcellularLocation>
        <location evidence="2">Peroxisome</location>
    </subcellularLocation>
</comment>
<accession>A0A7R9L3G0</accession>
<keyword evidence="7" id="KW-0576">Peroxisome</keyword>
<dbReference type="Pfam" id="PF00106">
    <property type="entry name" value="adh_short"/>
    <property type="match status" value="2"/>
</dbReference>
<organism evidence="10">
    <name type="scientific">Medioppia subpectinata</name>
    <dbReference type="NCBI Taxonomy" id="1979941"/>
    <lineage>
        <taxon>Eukaryota</taxon>
        <taxon>Metazoa</taxon>
        <taxon>Ecdysozoa</taxon>
        <taxon>Arthropoda</taxon>
        <taxon>Chelicerata</taxon>
        <taxon>Arachnida</taxon>
        <taxon>Acari</taxon>
        <taxon>Acariformes</taxon>
        <taxon>Sarcoptiformes</taxon>
        <taxon>Oribatida</taxon>
        <taxon>Brachypylina</taxon>
        <taxon>Oppioidea</taxon>
        <taxon>Oppiidae</taxon>
        <taxon>Medioppia</taxon>
    </lineage>
</organism>
<evidence type="ECO:0000256" key="4">
    <source>
        <dbReference type="ARBA" id="ARBA00022857"/>
    </source>
</evidence>
<dbReference type="SUPFAM" id="SSF55718">
    <property type="entry name" value="SCP-like"/>
    <property type="match status" value="1"/>
</dbReference>
<protein>
    <recommendedName>
        <fullName evidence="8">Hydroxysteroid dehydrogenase-like protein 2</fullName>
    </recommendedName>
</protein>
<dbReference type="OrthoDB" id="5327538at2759"/>
<dbReference type="NCBIfam" id="NF006133">
    <property type="entry name" value="PRK08278.1"/>
    <property type="match status" value="1"/>
</dbReference>
<dbReference type="InterPro" id="IPR051935">
    <property type="entry name" value="HSDL2"/>
</dbReference>
<dbReference type="AlphaFoldDB" id="A0A7R9L3G0"/>
<comment type="similarity">
    <text evidence="3">Belongs to the short-chain dehydrogenases/reductases (SDR) family.</text>
</comment>
<dbReference type="InterPro" id="IPR002347">
    <property type="entry name" value="SDR_fam"/>
</dbReference>
<evidence type="ECO:0000256" key="8">
    <source>
        <dbReference type="ARBA" id="ARBA00040243"/>
    </source>
</evidence>
<dbReference type="GO" id="GO:0005739">
    <property type="term" value="C:mitochondrion"/>
    <property type="evidence" value="ECO:0007669"/>
    <property type="project" value="UniProtKB-SubCell"/>
</dbReference>
<name>A0A7R9L3G0_9ACAR</name>